<organism evidence="2">
    <name type="scientific">marine metagenome</name>
    <dbReference type="NCBI Taxonomy" id="408172"/>
    <lineage>
        <taxon>unclassified sequences</taxon>
        <taxon>metagenomes</taxon>
        <taxon>ecological metagenomes</taxon>
    </lineage>
</organism>
<keyword evidence="1" id="KW-0472">Membrane</keyword>
<name>A0A381T7H6_9ZZZZ</name>
<evidence type="ECO:0000313" key="2">
    <source>
        <dbReference type="EMBL" id="SVA12140.1"/>
    </source>
</evidence>
<evidence type="ECO:0000256" key="1">
    <source>
        <dbReference type="SAM" id="Phobius"/>
    </source>
</evidence>
<reference evidence="2" key="1">
    <citation type="submission" date="2018-05" db="EMBL/GenBank/DDBJ databases">
        <authorList>
            <person name="Lanie J.A."/>
            <person name="Ng W.-L."/>
            <person name="Kazmierczak K.M."/>
            <person name="Andrzejewski T.M."/>
            <person name="Davidsen T.M."/>
            <person name="Wayne K.J."/>
            <person name="Tettelin H."/>
            <person name="Glass J.I."/>
            <person name="Rusch D."/>
            <person name="Podicherti R."/>
            <person name="Tsui H.-C.T."/>
            <person name="Winkler M.E."/>
        </authorList>
    </citation>
    <scope>NUCLEOTIDE SEQUENCE</scope>
</reference>
<protein>
    <submittedName>
        <fullName evidence="2">Uncharacterized protein</fullName>
    </submittedName>
</protein>
<dbReference type="EMBL" id="UINC01004144">
    <property type="protein sequence ID" value="SVA12140.1"/>
    <property type="molecule type" value="Genomic_DNA"/>
</dbReference>
<feature type="transmembrane region" description="Helical" evidence="1">
    <location>
        <begin position="50"/>
        <end position="67"/>
    </location>
</feature>
<keyword evidence="1" id="KW-0812">Transmembrane</keyword>
<dbReference type="AlphaFoldDB" id="A0A381T7H6"/>
<accession>A0A381T7H6</accession>
<feature type="transmembrane region" description="Helical" evidence="1">
    <location>
        <begin position="73"/>
        <end position="90"/>
    </location>
</feature>
<keyword evidence="1" id="KW-1133">Transmembrane helix</keyword>
<proteinExistence type="predicted"/>
<gene>
    <name evidence="2" type="ORF">METZ01_LOCUS64994</name>
</gene>
<sequence>MDEKIENIQKMNKKKKEKQQNELGSMSKEFLSDKNKGIYNYIKNIDKHDFVLYIIIFFIIYHFLNKYNFNTNHLSMFIFTFFIIYFINDMKRVTGKSRMKEIQMKLLTIYPKPKYFYMDSGIIELIFSLKEYRTYNEVIFEKLILQIDFFLKIVSVLEKFPEDSFQLLEILKRRKKEILNILHSMIISIPPSVETEVKLDKALKSLQFILSYHYERLRIKSNELFLKDKPKSSNKYIYSNNSPDATDELYNNNYNVF</sequence>